<dbReference type="EMBL" id="LR797074">
    <property type="protein sequence ID" value="CAB4185108.1"/>
    <property type="molecule type" value="Genomic_DNA"/>
</dbReference>
<dbReference type="EMBL" id="LR797125">
    <property type="protein sequence ID" value="CAB4188557.1"/>
    <property type="molecule type" value="Genomic_DNA"/>
</dbReference>
<protein>
    <submittedName>
        <fullName evidence="2">Uncharacterized protein</fullName>
    </submittedName>
</protein>
<evidence type="ECO:0000313" key="3">
    <source>
        <dbReference type="EMBL" id="CAB4188557.1"/>
    </source>
</evidence>
<dbReference type="EMBL" id="LR797172">
    <property type="protein sequence ID" value="CAB4191343.1"/>
    <property type="molecule type" value="Genomic_DNA"/>
</dbReference>
<dbReference type="EMBL" id="LR796904">
    <property type="protein sequence ID" value="CAB4173518.1"/>
    <property type="molecule type" value="Genomic_DNA"/>
</dbReference>
<gene>
    <name evidence="2" type="ORF">UFOVP1120_2</name>
    <name evidence="3" type="ORF">UFOVP1183_45</name>
    <name evidence="4" type="ORF">UFOVP1227_28</name>
    <name evidence="5" type="ORF">UFOVP1571_2</name>
    <name evidence="1" type="ORF">UFOVP955_37</name>
</gene>
<evidence type="ECO:0000313" key="2">
    <source>
        <dbReference type="EMBL" id="CAB4185108.1"/>
    </source>
</evidence>
<proteinExistence type="predicted"/>
<reference evidence="2" key="1">
    <citation type="submission" date="2020-05" db="EMBL/GenBank/DDBJ databases">
        <authorList>
            <person name="Chiriac C."/>
            <person name="Salcher M."/>
            <person name="Ghai R."/>
            <person name="Kavagutti S V."/>
        </authorList>
    </citation>
    <scope>NUCLEOTIDE SEQUENCE</scope>
</reference>
<evidence type="ECO:0000313" key="1">
    <source>
        <dbReference type="EMBL" id="CAB4173518.1"/>
    </source>
</evidence>
<name>A0A6J5QVW2_9CAUD</name>
<dbReference type="EMBL" id="LR798413">
    <property type="protein sequence ID" value="CAB5229583.1"/>
    <property type="molecule type" value="Genomic_DNA"/>
</dbReference>
<accession>A0A6J5QVW2</accession>
<sequence>MTYPANLKVELEFTAGVWTDVTSDVDSAAGITARFGRTSELSAPSIASCSFTLVNTSGNYTPQLAASAYYPNVKLYRRVRISFNPGTQAWVFTGYIQTIEPSYPDAITPTVAISAVDLGSLLAASVFPQTSWAAVLNQVPTAFWPLTDPAESLPGALSEEVSASDAIWSIQALTGETVTLGASSSVPLSEGTTGLSCARTSASAGGKVVAYAPAVSVYINVITVTAWVTVPTALSADRAVVLFGQVAGPSLSFAVSRTSATTLQVEADGINGAAVVVLNTGALSYDTAATRVFVALSFDVSGAWSVTVNDLGTYTGVGVAGAAYTTTGIYLHNENTTVGVASSAGFSNVAYWGISLSAANILDQYALGGGRPELSGTRLARYLGIYGLTATQYALDAGKELIGYHPLTGKTVLAACQEIAETEGGGAAFYTTPDGKATFSGRTDRLPATIALSLDADADLDAAGLTISFDANSLINDSTVTRFLGEVSRYTDTVSSALPPTGFGIASDSATSYSSTPGAALVLAMDRVAGGAYPGVRISKLSIDLITTTTAGVAQAVGALTIGSRIRVTNLPTTMPTTYVDLFVEGWSVTFSMSNSGAVASYEFDTSTADSRFQIATSTYGRLVETAGSMTLTAAINSTVTSCSVTTTATNPTFTTTAGEYPLYIKVDEEVLSVTTNPAGAASPQTLTITRAQLGTRASAHLINASVSVFTGSLTL</sequence>
<evidence type="ECO:0000313" key="5">
    <source>
        <dbReference type="EMBL" id="CAB5229583.1"/>
    </source>
</evidence>
<organism evidence="2">
    <name type="scientific">uncultured Caudovirales phage</name>
    <dbReference type="NCBI Taxonomy" id="2100421"/>
    <lineage>
        <taxon>Viruses</taxon>
        <taxon>Duplodnaviria</taxon>
        <taxon>Heunggongvirae</taxon>
        <taxon>Uroviricota</taxon>
        <taxon>Caudoviricetes</taxon>
        <taxon>Peduoviridae</taxon>
        <taxon>Maltschvirus</taxon>
        <taxon>Maltschvirus maltsch</taxon>
    </lineage>
</organism>
<evidence type="ECO:0000313" key="4">
    <source>
        <dbReference type="EMBL" id="CAB4191343.1"/>
    </source>
</evidence>